<sequence>MRSFVSVLALGAVALAVPSPRTNYVVHEKRAAEPTGWHARRLEADKVLPIRVGLKQRNLHLLDSLLDEVASPESPKYGQHWSPSEVADFFAPSSETIATVKAWMVATGLAPERIRLSPSKGWLEVNATVAEAEELLDTEYHTYEHPSGAEQIGARSYSVPEHIRDHVEIIKPTVHFNHRAADPALRKRKLGEHRLGAPSSITGPKTNGKKPHGLTSDLSDCDKFITPDCLRALYKIAYEPLATNRNSYGIVEFTPQAYLAEDLDLFFKNFSRSQIGQRPTLVSIDGGFVQTDNKTFDFNGESNLDLEFAMALVNPQPVTLLQAGDLPQGASFDNWLDAVDASFCNFEGGDDPSQDGIYPDSLPGGYTGPASCGIIKPPNVVSVSYGQDEWTVTPAYANRQCTEYAKLGMLGTTVLYSSGDDGVAGGGGVCIGPDGTGIVNGTRFAPSFPVTCPYVTAVGATQINPNSTVHDPESACEQVIFSGGGFSDIFPMPAYQAKAVSSYLKKHTPSYTAEQYNNSGSARAIPDLSANGANYVVALEGGFEQVFGTSASSPVVGSIFTLINDARIALGKKPVGFINPAIYSKTFSIAFHDITSGGNQGCGTPGFTAVPGWDPVTGVGTPNFALLLPLFLSLP</sequence>
<accession>A0ACB8RJB5</accession>
<reference evidence="1" key="1">
    <citation type="submission" date="2021-02" db="EMBL/GenBank/DDBJ databases">
        <authorList>
            <consortium name="DOE Joint Genome Institute"/>
            <person name="Ahrendt S."/>
            <person name="Looney B.P."/>
            <person name="Miyauchi S."/>
            <person name="Morin E."/>
            <person name="Drula E."/>
            <person name="Courty P.E."/>
            <person name="Chicoki N."/>
            <person name="Fauchery L."/>
            <person name="Kohler A."/>
            <person name="Kuo A."/>
            <person name="Labutti K."/>
            <person name="Pangilinan J."/>
            <person name="Lipzen A."/>
            <person name="Riley R."/>
            <person name="Andreopoulos W."/>
            <person name="He G."/>
            <person name="Johnson J."/>
            <person name="Barry K.W."/>
            <person name="Grigoriev I.V."/>
            <person name="Nagy L."/>
            <person name="Hibbett D."/>
            <person name="Henrissat B."/>
            <person name="Matheny P.B."/>
            <person name="Labbe J."/>
            <person name="Martin F."/>
        </authorList>
    </citation>
    <scope>NUCLEOTIDE SEQUENCE</scope>
    <source>
        <strain evidence="1">FP105234-sp</strain>
    </source>
</reference>
<dbReference type="EMBL" id="MU275990">
    <property type="protein sequence ID" value="KAI0044218.1"/>
    <property type="molecule type" value="Genomic_DNA"/>
</dbReference>
<dbReference type="Proteomes" id="UP000814033">
    <property type="component" value="Unassembled WGS sequence"/>
</dbReference>
<name>A0ACB8RJB5_9AGAM</name>
<comment type="caution">
    <text evidence="1">The sequence shown here is derived from an EMBL/GenBank/DDBJ whole genome shotgun (WGS) entry which is preliminary data.</text>
</comment>
<proteinExistence type="predicted"/>
<evidence type="ECO:0000313" key="2">
    <source>
        <dbReference type="Proteomes" id="UP000814033"/>
    </source>
</evidence>
<reference evidence="1" key="2">
    <citation type="journal article" date="2022" name="New Phytol.">
        <title>Evolutionary transition to the ectomycorrhizal habit in the genomes of a hyperdiverse lineage of mushroom-forming fungi.</title>
        <authorList>
            <person name="Looney B."/>
            <person name="Miyauchi S."/>
            <person name="Morin E."/>
            <person name="Drula E."/>
            <person name="Courty P.E."/>
            <person name="Kohler A."/>
            <person name="Kuo A."/>
            <person name="LaButti K."/>
            <person name="Pangilinan J."/>
            <person name="Lipzen A."/>
            <person name="Riley R."/>
            <person name="Andreopoulos W."/>
            <person name="He G."/>
            <person name="Johnson J."/>
            <person name="Nolan M."/>
            <person name="Tritt A."/>
            <person name="Barry K.W."/>
            <person name="Grigoriev I.V."/>
            <person name="Nagy L.G."/>
            <person name="Hibbett D."/>
            <person name="Henrissat B."/>
            <person name="Matheny P.B."/>
            <person name="Labbe J."/>
            <person name="Martin F.M."/>
        </authorList>
    </citation>
    <scope>NUCLEOTIDE SEQUENCE</scope>
    <source>
        <strain evidence="1">FP105234-sp</strain>
    </source>
</reference>
<organism evidence="1 2">
    <name type="scientific">Auriscalpium vulgare</name>
    <dbReference type="NCBI Taxonomy" id="40419"/>
    <lineage>
        <taxon>Eukaryota</taxon>
        <taxon>Fungi</taxon>
        <taxon>Dikarya</taxon>
        <taxon>Basidiomycota</taxon>
        <taxon>Agaricomycotina</taxon>
        <taxon>Agaricomycetes</taxon>
        <taxon>Russulales</taxon>
        <taxon>Auriscalpiaceae</taxon>
        <taxon>Auriscalpium</taxon>
    </lineage>
</organism>
<gene>
    <name evidence="1" type="ORF">FA95DRAFT_1608725</name>
</gene>
<protein>
    <submittedName>
        <fullName evidence="1">Subtilisin-like protein</fullName>
    </submittedName>
</protein>
<evidence type="ECO:0000313" key="1">
    <source>
        <dbReference type="EMBL" id="KAI0044218.1"/>
    </source>
</evidence>
<keyword evidence="2" id="KW-1185">Reference proteome</keyword>